<comment type="caution">
    <text evidence="7">The sequence shown here is derived from an EMBL/GenBank/DDBJ whole genome shotgun (WGS) entry which is preliminary data.</text>
</comment>
<dbReference type="Proteomes" id="UP000036923">
    <property type="component" value="Unassembled WGS sequence"/>
</dbReference>
<keyword evidence="3" id="KW-0238">DNA-binding</keyword>
<dbReference type="InterPro" id="IPR002513">
    <property type="entry name" value="Tn3_Tnp_DDE_dom"/>
</dbReference>
<dbReference type="InterPro" id="IPR047653">
    <property type="entry name" value="Tn3-like_transpos"/>
</dbReference>
<reference evidence="8" key="1">
    <citation type="submission" date="2015-07" db="EMBL/GenBank/DDBJ databases">
        <title>Near-Complete Genome Sequence of the Cellulolytic Bacterium Bacteroides (Pseudobacteroides) cellulosolvens ATCC 35603.</title>
        <authorList>
            <person name="Dassa B."/>
            <person name="Utturkar S.M."/>
            <person name="Klingeman D.M."/>
            <person name="Hurt R.A."/>
            <person name="Keller M."/>
            <person name="Xu J."/>
            <person name="Reddy Y.H.K."/>
            <person name="Borovok I."/>
            <person name="Grinberg I.R."/>
            <person name="Lamed R."/>
            <person name="Zhivin O."/>
            <person name="Bayer E.A."/>
            <person name="Brown S.D."/>
        </authorList>
    </citation>
    <scope>NUCLEOTIDE SEQUENCE [LARGE SCALE GENOMIC DNA]</scope>
    <source>
        <strain evidence="8">DSM 2933</strain>
    </source>
</reference>
<dbReference type="GO" id="GO:0006313">
    <property type="term" value="P:DNA transposition"/>
    <property type="evidence" value="ECO:0007669"/>
    <property type="project" value="InterPro"/>
</dbReference>
<evidence type="ECO:0000256" key="1">
    <source>
        <dbReference type="ARBA" id="ARBA00009402"/>
    </source>
</evidence>
<dbReference type="RefSeq" id="WP_036945643.1">
    <property type="nucleotide sequence ID" value="NZ_JQKC01000064.1"/>
</dbReference>
<evidence type="ECO:0000313" key="8">
    <source>
        <dbReference type="Proteomes" id="UP000036923"/>
    </source>
</evidence>
<keyword evidence="2" id="KW-0815">Transposition</keyword>
<feature type="domain" description="DUF4158" evidence="6">
    <location>
        <begin position="6"/>
        <end position="163"/>
    </location>
</feature>
<dbReference type="GO" id="GO:0003677">
    <property type="term" value="F:DNA binding"/>
    <property type="evidence" value="ECO:0007669"/>
    <property type="project" value="UniProtKB-KW"/>
</dbReference>
<evidence type="ECO:0000256" key="2">
    <source>
        <dbReference type="ARBA" id="ARBA00022578"/>
    </source>
</evidence>
<evidence type="ECO:0000313" key="7">
    <source>
        <dbReference type="EMBL" id="KNY27562.1"/>
    </source>
</evidence>
<feature type="domain" description="Tn3 transposase DDE" evidence="5">
    <location>
        <begin position="597"/>
        <end position="985"/>
    </location>
</feature>
<evidence type="ECO:0000256" key="3">
    <source>
        <dbReference type="ARBA" id="ARBA00023125"/>
    </source>
</evidence>
<dbReference type="InterPro" id="IPR025296">
    <property type="entry name" value="DUF4158"/>
</dbReference>
<dbReference type="AlphaFoldDB" id="A0A0L6JQC2"/>
<evidence type="ECO:0000256" key="4">
    <source>
        <dbReference type="ARBA" id="ARBA00023172"/>
    </source>
</evidence>
<gene>
    <name evidence="7" type="ORF">Bccel_2833</name>
</gene>
<keyword evidence="8" id="KW-1185">Reference proteome</keyword>
<accession>A0A0L6JQC2</accession>
<protein>
    <submittedName>
        <fullName evidence="7">Transposase Tn3 family protein</fullName>
    </submittedName>
</protein>
<dbReference type="Pfam" id="PF13700">
    <property type="entry name" value="DUF4158"/>
    <property type="match status" value="1"/>
</dbReference>
<dbReference type="PATRIC" id="fig|398512.5.peg.2968"/>
<keyword evidence="4" id="KW-0233">DNA recombination</keyword>
<dbReference type="Pfam" id="PF01526">
    <property type="entry name" value="DDE_Tnp_Tn3"/>
    <property type="match status" value="1"/>
</dbReference>
<evidence type="ECO:0000259" key="5">
    <source>
        <dbReference type="Pfam" id="PF01526"/>
    </source>
</evidence>
<name>A0A0L6JQC2_9FIRM</name>
<dbReference type="STRING" id="398512.Bccel_2833"/>
<comment type="similarity">
    <text evidence="1">Belongs to the transposase 7 family.</text>
</comment>
<dbReference type="EMBL" id="LGTC01000001">
    <property type="protein sequence ID" value="KNY27562.1"/>
    <property type="molecule type" value="Genomic_DNA"/>
</dbReference>
<dbReference type="eggNOG" id="COG4644">
    <property type="taxonomic scope" value="Bacteria"/>
</dbReference>
<dbReference type="OrthoDB" id="3538665at2"/>
<organism evidence="7 8">
    <name type="scientific">Pseudobacteroides cellulosolvens ATCC 35603 = DSM 2933</name>
    <dbReference type="NCBI Taxonomy" id="398512"/>
    <lineage>
        <taxon>Bacteria</taxon>
        <taxon>Bacillati</taxon>
        <taxon>Bacillota</taxon>
        <taxon>Clostridia</taxon>
        <taxon>Eubacteriales</taxon>
        <taxon>Oscillospiraceae</taxon>
        <taxon>Pseudobacteroides</taxon>
    </lineage>
</organism>
<evidence type="ECO:0000259" key="6">
    <source>
        <dbReference type="Pfam" id="PF13700"/>
    </source>
</evidence>
<sequence>MPSISETAYPRYKSNFTQKELNDIYTPTQNEIDFAINVTRGDTAKLCFIVMLKSYQRLGFFIPITEIPVQIVQHIAETIGMSIIPDINNYDRSGTRPRHIQILRDYFKTKPFDKVARHIVSKAMREAAKTKEELADLINVAIEELTRNYYELPSFNTLVRLSRRIRSLVYRFYFKTINNRLNEEIKKQYDILLEVEQQKSFTSWNSLKDDPGAPTLKSIKIMVNYLAWIKKQNIGKEALADIPIIKIKQFASEAQTLNAAQMKQLEPNKKYALIAAMLAVKNTKAYDDIVEMFIKKMNRIKNNAKEELQNYKLGQYSKIADKLVFKLKEAVLVCKSEGTKEEKYDKIDSIIAGEKADEVINDCDSHIAYSGNNYYPFMWKHYKSSRSTLFNILESIPLKTTNQDSSIEDAIRFIKKYRSSKLDWVPTIEIINKGKENQSQRQLLDLSWIPDLFWKIISGSSNRKIYPEKIDRRHFEVCVFYQVMLELKAGDLFVPGSDNYSDYREQLIDWDEYNKNIDDYSKRLNMNFEADAFIDNLKNWLNEMITNTDQSFPQNEYLKIVNGEAVLSKPEKKKNPQQLKKIEALIAERLAPVNILEILIDTEYWLNWTRYFSSVSGHETKLEEPVERFLATVFCYGCGLGPSQASKSLKKLNRKQIAWVNQRYSNEEKLEKMIRLLIDAYNKFALPKFWGNTKNAAADATKWDLNDNNLLSEYHIRYGGYGALGYYLVATNYIALFSHFIPCGVWEGVYILDIFFNSNNEDNEDIQPDTIHSDTQGQNEPIFGLSYLLGINLMPRIRNWKDLKLYRVNKDDKYEHIDELFSEAINWDLIKTHLPDMLRVALSIKEGKITPSTILRKLGTYSKKNRLYKAFRELGCAIRTGFLMRYINDPELRSTIQSATNKNEAFNGFSKWISFGGTMTENNRDEQRKIIKYNHLIANCIIFYNVFSITKILQELISEGYEIDEAILSCLSPYPTDHINRFGQYDFDLNRKPPNLEYSAQIIKS</sequence>
<dbReference type="NCBIfam" id="NF033527">
    <property type="entry name" value="transpos_Tn3"/>
    <property type="match status" value="1"/>
</dbReference>
<dbReference type="GO" id="GO:0004803">
    <property type="term" value="F:transposase activity"/>
    <property type="evidence" value="ECO:0007669"/>
    <property type="project" value="InterPro"/>
</dbReference>
<proteinExistence type="inferred from homology"/>